<proteinExistence type="predicted"/>
<reference evidence="2" key="1">
    <citation type="submission" date="2014-11" db="EMBL/GenBank/DDBJ databases">
        <authorList>
            <person name="Amaro Gonzalez C."/>
        </authorList>
    </citation>
    <scope>NUCLEOTIDE SEQUENCE</scope>
</reference>
<accession>A0A0E9RBJ7</accession>
<reference evidence="2" key="2">
    <citation type="journal article" date="2015" name="Fish Shellfish Immunol.">
        <title>Early steps in the European eel (Anguilla anguilla)-Vibrio vulnificus interaction in the gills: Role of the RtxA13 toxin.</title>
        <authorList>
            <person name="Callol A."/>
            <person name="Pajuelo D."/>
            <person name="Ebbesson L."/>
            <person name="Teles M."/>
            <person name="MacKenzie S."/>
            <person name="Amaro C."/>
        </authorList>
    </citation>
    <scope>NUCLEOTIDE SEQUENCE</scope>
</reference>
<evidence type="ECO:0000256" key="1">
    <source>
        <dbReference type="SAM" id="MobiDB-lite"/>
    </source>
</evidence>
<dbReference type="EMBL" id="GBXM01082742">
    <property type="protein sequence ID" value="JAH25835.1"/>
    <property type="molecule type" value="Transcribed_RNA"/>
</dbReference>
<evidence type="ECO:0000313" key="2">
    <source>
        <dbReference type="EMBL" id="JAH25835.1"/>
    </source>
</evidence>
<feature type="region of interest" description="Disordered" evidence="1">
    <location>
        <begin position="1"/>
        <end position="27"/>
    </location>
</feature>
<sequence length="27" mass="3194">MACFTENRHKDFTEQQERKGKLGKVLV</sequence>
<feature type="compositionally biased region" description="Basic and acidic residues" evidence="1">
    <location>
        <begin position="1"/>
        <end position="20"/>
    </location>
</feature>
<dbReference type="AlphaFoldDB" id="A0A0E9RBJ7"/>
<name>A0A0E9RBJ7_ANGAN</name>
<organism evidence="2">
    <name type="scientific">Anguilla anguilla</name>
    <name type="common">European freshwater eel</name>
    <name type="synonym">Muraena anguilla</name>
    <dbReference type="NCBI Taxonomy" id="7936"/>
    <lineage>
        <taxon>Eukaryota</taxon>
        <taxon>Metazoa</taxon>
        <taxon>Chordata</taxon>
        <taxon>Craniata</taxon>
        <taxon>Vertebrata</taxon>
        <taxon>Euteleostomi</taxon>
        <taxon>Actinopterygii</taxon>
        <taxon>Neopterygii</taxon>
        <taxon>Teleostei</taxon>
        <taxon>Anguilliformes</taxon>
        <taxon>Anguillidae</taxon>
        <taxon>Anguilla</taxon>
    </lineage>
</organism>
<protein>
    <submittedName>
        <fullName evidence="2">Uncharacterized protein</fullName>
    </submittedName>
</protein>